<protein>
    <submittedName>
        <fullName evidence="1">Uncharacterized protein</fullName>
    </submittedName>
</protein>
<evidence type="ECO:0000313" key="1">
    <source>
        <dbReference type="EMBL" id="EJK44433.1"/>
    </source>
</evidence>
<keyword evidence="2" id="KW-1185">Reference proteome</keyword>
<reference evidence="1 2" key="1">
    <citation type="journal article" date="2012" name="Genome Biol.">
        <title>Genome and low-iron response of an oceanic diatom adapted to chronic iron limitation.</title>
        <authorList>
            <person name="Lommer M."/>
            <person name="Specht M."/>
            <person name="Roy A.S."/>
            <person name="Kraemer L."/>
            <person name="Andreson R."/>
            <person name="Gutowska M.A."/>
            <person name="Wolf J."/>
            <person name="Bergner S.V."/>
            <person name="Schilhabel M.B."/>
            <person name="Klostermeier U.C."/>
            <person name="Beiko R.G."/>
            <person name="Rosenstiel P."/>
            <person name="Hippler M."/>
            <person name="Laroche J."/>
        </authorList>
    </citation>
    <scope>NUCLEOTIDE SEQUENCE [LARGE SCALE GENOMIC DNA]</scope>
    <source>
        <strain evidence="1 2">CCMP1005</strain>
    </source>
</reference>
<dbReference type="Proteomes" id="UP000266841">
    <property type="component" value="Unassembled WGS sequence"/>
</dbReference>
<sequence>MSMIGNSSRQLCARAMISASIVKRAVSVCNFETQRTGQSNLQKSDSVCIFALGLSKYVGDHPVVGHVRPFLHCPLLPWKWPFWLHGSFRVSWFRKSIARIA</sequence>
<name>K0QYT8_THAOC</name>
<evidence type="ECO:0000313" key="2">
    <source>
        <dbReference type="Proteomes" id="UP000266841"/>
    </source>
</evidence>
<proteinExistence type="predicted"/>
<organism evidence="1 2">
    <name type="scientific">Thalassiosira oceanica</name>
    <name type="common">Marine diatom</name>
    <dbReference type="NCBI Taxonomy" id="159749"/>
    <lineage>
        <taxon>Eukaryota</taxon>
        <taxon>Sar</taxon>
        <taxon>Stramenopiles</taxon>
        <taxon>Ochrophyta</taxon>
        <taxon>Bacillariophyta</taxon>
        <taxon>Coscinodiscophyceae</taxon>
        <taxon>Thalassiosirophycidae</taxon>
        <taxon>Thalassiosirales</taxon>
        <taxon>Thalassiosiraceae</taxon>
        <taxon>Thalassiosira</taxon>
    </lineage>
</organism>
<dbReference type="EMBL" id="AGNL01049682">
    <property type="protein sequence ID" value="EJK44433.1"/>
    <property type="molecule type" value="Genomic_DNA"/>
</dbReference>
<accession>K0QYT8</accession>
<gene>
    <name evidence="1" type="ORF">THAOC_37026</name>
</gene>
<comment type="caution">
    <text evidence="1">The sequence shown here is derived from an EMBL/GenBank/DDBJ whole genome shotgun (WGS) entry which is preliminary data.</text>
</comment>
<dbReference type="AlphaFoldDB" id="K0QYT8"/>